<sequence length="569" mass="66105">MFNEWVIKMQEAKTAKERKDIIEEYSRITGRSISFCYKELKRNGYDSNRAKRKDMGKSSIDKDTVKIVASLVKTGIRENGKKTMPVNVALDMLKRNGYDINIKTNRMREILKDSKIDADRLKKDNHNIRLRSEYPNQVHQVDPSVALIYFAPESEGSKMKIIEDSEYYKNKDFFNDAKDKKGKKIRRKKCLRYVLTDHYSGSISLRYYAAYGETAEYLYDFLLYSWNKKEREDYAFHGVPEILLWDKGSANTSKAVANALRSLKVKTIAHSTGNSRAKGQVENANNLIETHFECLFRLEAISSIEELNNAAERFCVEYNTKMKIKRMGQTINSRYMLWQKIDAKQLRELPDTELCKQIFSAGVLKRKVKSDLTISLYHAKAKRTLIYSLINLNIEKGDEVNAQALLFGDSYKAIVWFERKDEYGTKEEFSYEVEPIQVDEAGFDINAAVIGKEYKQTKLTENENDIKEIENISEEIKKQEILKSHSLIQPDNKFIYQKEGKKIELEEKREILLSYVEALQKVKIALGYVPDDLANQLKADYTDGVPYKYVDEIIKFYSESSKKESENII</sequence>
<dbReference type="PANTHER" id="PTHR35004">
    <property type="entry name" value="TRANSPOSASE RV3428C-RELATED"/>
    <property type="match status" value="1"/>
</dbReference>
<evidence type="ECO:0000313" key="2">
    <source>
        <dbReference type="EMBL" id="CCG55790.1"/>
    </source>
</evidence>
<dbReference type="EMBL" id="HE793032">
    <property type="protein sequence ID" value="CCG55790.1"/>
    <property type="molecule type" value="Genomic_DNA"/>
</dbReference>
<dbReference type="Proteomes" id="UP000003759">
    <property type="component" value="Chromosome"/>
</dbReference>
<accession>K0JHI8</accession>
<evidence type="ECO:0000313" key="3">
    <source>
        <dbReference type="Proteomes" id="UP000003759"/>
    </source>
</evidence>
<dbReference type="KEGG" id="bpw:WESB_0319"/>
<name>K0JHI8_BRAPL</name>
<dbReference type="InterPro" id="IPR012337">
    <property type="entry name" value="RNaseH-like_sf"/>
</dbReference>
<evidence type="ECO:0000259" key="1">
    <source>
        <dbReference type="PROSITE" id="PS50994"/>
    </source>
</evidence>
<dbReference type="PANTHER" id="PTHR35004:SF7">
    <property type="entry name" value="INTEGRASE PROTEIN"/>
    <property type="match status" value="1"/>
</dbReference>
<dbReference type="HOGENOM" id="CLU_019645_0_0_12"/>
<dbReference type="RefSeq" id="WP_014932291.1">
    <property type="nucleotide sequence ID" value="NC_018604.1"/>
</dbReference>
<organism evidence="2 3">
    <name type="scientific">Brachyspira pilosicoli WesB</name>
    <dbReference type="NCBI Taxonomy" id="1161918"/>
    <lineage>
        <taxon>Bacteria</taxon>
        <taxon>Pseudomonadati</taxon>
        <taxon>Spirochaetota</taxon>
        <taxon>Spirochaetia</taxon>
        <taxon>Brachyspirales</taxon>
        <taxon>Brachyspiraceae</taxon>
        <taxon>Brachyspira</taxon>
    </lineage>
</organism>
<dbReference type="InterPro" id="IPR036397">
    <property type="entry name" value="RNaseH_sf"/>
</dbReference>
<feature type="domain" description="Integrase catalytic" evidence="1">
    <location>
        <begin position="165"/>
        <end position="339"/>
    </location>
</feature>
<dbReference type="SUPFAM" id="SSF53098">
    <property type="entry name" value="Ribonuclease H-like"/>
    <property type="match status" value="1"/>
</dbReference>
<dbReference type="PATRIC" id="fig|1161918.5.peg.2013"/>
<dbReference type="PROSITE" id="PS50994">
    <property type="entry name" value="INTEGRASE"/>
    <property type="match status" value="1"/>
</dbReference>
<proteinExistence type="predicted"/>
<dbReference type="InterPro" id="IPR001584">
    <property type="entry name" value="Integrase_cat-core"/>
</dbReference>
<protein>
    <submittedName>
        <fullName evidence="2">Integrase catalytic region</fullName>
    </submittedName>
</protein>
<reference evidence="2 3" key="1">
    <citation type="journal article" date="2012" name="BMC Genomics">
        <title>Comparative genomics of Brachyspira pilosicoli strains: genome rearrangements, reductions and correlation of genetic compliment with phenotypic diversity.</title>
        <authorList>
            <person name="Mappley L.J."/>
            <person name="Black M.L."/>
            <person name="Abuoun M."/>
            <person name="Darby A.C."/>
            <person name="Woodward M.J."/>
            <person name="Parkhill J."/>
            <person name="Turner A.K."/>
            <person name="Bellgard M.I."/>
            <person name="La T."/>
            <person name="Phillips N.D."/>
            <person name="La Ragione R.M."/>
            <person name="Hampson D.J."/>
        </authorList>
    </citation>
    <scope>NUCLEOTIDE SEQUENCE [LARGE SCALE GENOMIC DNA]</scope>
    <source>
        <strain evidence="2">WesB</strain>
    </source>
</reference>
<dbReference type="Gene3D" id="3.30.420.10">
    <property type="entry name" value="Ribonuclease H-like superfamily/Ribonuclease H"/>
    <property type="match status" value="1"/>
</dbReference>
<dbReference type="OrthoDB" id="371334at2"/>
<dbReference type="GO" id="GO:0003676">
    <property type="term" value="F:nucleic acid binding"/>
    <property type="evidence" value="ECO:0007669"/>
    <property type="project" value="InterPro"/>
</dbReference>
<dbReference type="GO" id="GO:0015074">
    <property type="term" value="P:DNA integration"/>
    <property type="evidence" value="ECO:0007669"/>
    <property type="project" value="InterPro"/>
</dbReference>
<gene>
    <name evidence="2" type="ORF">WESB_0319</name>
</gene>
<dbReference type="AlphaFoldDB" id="K0JHI8"/>